<reference evidence="1 2" key="1">
    <citation type="submission" date="2019-07" db="EMBL/GenBank/DDBJ databases">
        <title>De Novo Assembly of kiwifruit Actinidia rufa.</title>
        <authorList>
            <person name="Sugita-Konishi S."/>
            <person name="Sato K."/>
            <person name="Mori E."/>
            <person name="Abe Y."/>
            <person name="Kisaki G."/>
            <person name="Hamano K."/>
            <person name="Suezawa K."/>
            <person name="Otani M."/>
            <person name="Fukuda T."/>
            <person name="Manabe T."/>
            <person name="Gomi K."/>
            <person name="Tabuchi M."/>
            <person name="Akimitsu K."/>
            <person name="Kataoka I."/>
        </authorList>
    </citation>
    <scope>NUCLEOTIDE SEQUENCE [LARGE SCALE GENOMIC DNA]</scope>
    <source>
        <strain evidence="2">cv. Fuchu</strain>
    </source>
</reference>
<evidence type="ECO:0000313" key="1">
    <source>
        <dbReference type="EMBL" id="GFZ13190.1"/>
    </source>
</evidence>
<sequence>MGVVKPLDDTSLEDYYSRFRSVCEELDLAQLVSTDISSMCPCMLLVSYLASLFGASLVSATGDHSALVSSVGGTCSSSSDPSRGPHPICCLCSFGCGGGCAPGYSRGGGGGHAPSYSVPGYSGRGYGRGQQKCKRTCTAYPITQFVLHACLSPSFRAFISSVFATSIPKSVSEAFSFPSGKL</sequence>
<proteinExistence type="predicted"/>
<evidence type="ECO:0000313" key="2">
    <source>
        <dbReference type="Proteomes" id="UP000585474"/>
    </source>
</evidence>
<protein>
    <submittedName>
        <fullName evidence="1">Uncharacterized protein</fullName>
    </submittedName>
</protein>
<comment type="caution">
    <text evidence="1">The sequence shown here is derived from an EMBL/GenBank/DDBJ whole genome shotgun (WGS) entry which is preliminary data.</text>
</comment>
<name>A0A7J0GQV2_9ERIC</name>
<accession>A0A7J0GQV2</accession>
<dbReference type="AlphaFoldDB" id="A0A7J0GQV2"/>
<gene>
    <name evidence="1" type="ORF">Acr_23g0015750</name>
</gene>
<keyword evidence="2" id="KW-1185">Reference proteome</keyword>
<organism evidence="1 2">
    <name type="scientific">Actinidia rufa</name>
    <dbReference type="NCBI Taxonomy" id="165716"/>
    <lineage>
        <taxon>Eukaryota</taxon>
        <taxon>Viridiplantae</taxon>
        <taxon>Streptophyta</taxon>
        <taxon>Embryophyta</taxon>
        <taxon>Tracheophyta</taxon>
        <taxon>Spermatophyta</taxon>
        <taxon>Magnoliopsida</taxon>
        <taxon>eudicotyledons</taxon>
        <taxon>Gunneridae</taxon>
        <taxon>Pentapetalae</taxon>
        <taxon>asterids</taxon>
        <taxon>Ericales</taxon>
        <taxon>Actinidiaceae</taxon>
        <taxon>Actinidia</taxon>
    </lineage>
</organism>
<dbReference type="EMBL" id="BJWL01000023">
    <property type="protein sequence ID" value="GFZ13190.1"/>
    <property type="molecule type" value="Genomic_DNA"/>
</dbReference>
<dbReference type="Proteomes" id="UP000585474">
    <property type="component" value="Unassembled WGS sequence"/>
</dbReference>